<protein>
    <recommendedName>
        <fullName evidence="5">Gram-positive cocci surface proteins LPxTG domain-containing protein</fullName>
    </recommendedName>
</protein>
<sequence length="502" mass="51608">MRNKTPLGRFGLACAAASVAALAAAAPARAAEPVEFGWAQPNIEYVVNIAMDATTPKPIKVDVINSVPTAAVDVTVTIDASAVSDAFDLDLPGAAQGCAVAAKVATCTLAELAGDSTHTYTIAALPGDLDVLEYQGQIKVTTSASNMPEDQYAEGYVQLAWPGVDLVIDKMDDVELGPGQSTEVPIRAANTGTVAASGVEIVLSTSLDLTFPRQYENCEYNADFLELTCWVLGDVAPGEVFTIAEDTPLLVAVDDKAAGPSTQGVYARVAPLGEEQVEELAARAATKRSAGAQLRLAEVGPVPDLNDYDNFTQFAVKVPKTAADTVAIGGAVNGAVGDAVDLKVGMRNDGPHNVISPGEEWASSALVTLPAGVKALTVSDRCWPIVDGEPRWEDAGKVDGLIYLCWPSDSLEAGKSSDFPFRVEIVDTAAEAGSIVVDGGVQDPNTANNTAEITIGTGGGGGGLPVTGARAGLVAGIGALLVAAGAAAVVLLRRRRIVTVVE</sequence>
<keyword evidence="2" id="KW-0732">Signal</keyword>
<evidence type="ECO:0008006" key="5">
    <source>
        <dbReference type="Google" id="ProtNLM"/>
    </source>
</evidence>
<name>A0A6V8K738_9ACTN</name>
<keyword evidence="1" id="KW-0812">Transmembrane</keyword>
<proteinExistence type="predicted"/>
<accession>A0A6V8K738</accession>
<dbReference type="AlphaFoldDB" id="A0A6V8K738"/>
<reference evidence="3 4" key="1">
    <citation type="submission" date="2020-03" db="EMBL/GenBank/DDBJ databases">
        <title>Whole genome shotgun sequence of Phytohabitans houttuyneae NBRC 108639.</title>
        <authorList>
            <person name="Komaki H."/>
            <person name="Tamura T."/>
        </authorList>
    </citation>
    <scope>NUCLEOTIDE SEQUENCE [LARGE SCALE GENOMIC DNA]</scope>
    <source>
        <strain evidence="3 4">NBRC 108639</strain>
    </source>
</reference>
<dbReference type="RefSeq" id="WP_173059611.1">
    <property type="nucleotide sequence ID" value="NZ_BAABGO010000028.1"/>
</dbReference>
<comment type="caution">
    <text evidence="3">The sequence shown here is derived from an EMBL/GenBank/DDBJ whole genome shotgun (WGS) entry which is preliminary data.</text>
</comment>
<feature type="chain" id="PRO_5028891245" description="Gram-positive cocci surface proteins LPxTG domain-containing protein" evidence="2">
    <location>
        <begin position="31"/>
        <end position="502"/>
    </location>
</feature>
<feature type="signal peptide" evidence="2">
    <location>
        <begin position="1"/>
        <end position="30"/>
    </location>
</feature>
<gene>
    <name evidence="3" type="ORF">Phou_052020</name>
</gene>
<keyword evidence="4" id="KW-1185">Reference proteome</keyword>
<keyword evidence="1" id="KW-0472">Membrane</keyword>
<evidence type="ECO:0000313" key="4">
    <source>
        <dbReference type="Proteomes" id="UP000482800"/>
    </source>
</evidence>
<evidence type="ECO:0000313" key="3">
    <source>
        <dbReference type="EMBL" id="GFJ81022.1"/>
    </source>
</evidence>
<evidence type="ECO:0000256" key="2">
    <source>
        <dbReference type="SAM" id="SignalP"/>
    </source>
</evidence>
<reference evidence="3 4" key="2">
    <citation type="submission" date="2020-03" db="EMBL/GenBank/DDBJ databases">
        <authorList>
            <person name="Ichikawa N."/>
            <person name="Kimura A."/>
            <person name="Kitahashi Y."/>
            <person name="Uohara A."/>
        </authorList>
    </citation>
    <scope>NUCLEOTIDE SEQUENCE [LARGE SCALE GENOMIC DNA]</scope>
    <source>
        <strain evidence="3 4">NBRC 108639</strain>
    </source>
</reference>
<dbReference type="Proteomes" id="UP000482800">
    <property type="component" value="Unassembled WGS sequence"/>
</dbReference>
<feature type="transmembrane region" description="Helical" evidence="1">
    <location>
        <begin position="473"/>
        <end position="492"/>
    </location>
</feature>
<organism evidence="3 4">
    <name type="scientific">Phytohabitans houttuyneae</name>
    <dbReference type="NCBI Taxonomy" id="1076126"/>
    <lineage>
        <taxon>Bacteria</taxon>
        <taxon>Bacillati</taxon>
        <taxon>Actinomycetota</taxon>
        <taxon>Actinomycetes</taxon>
        <taxon>Micromonosporales</taxon>
        <taxon>Micromonosporaceae</taxon>
    </lineage>
</organism>
<dbReference type="EMBL" id="BLPF01000002">
    <property type="protein sequence ID" value="GFJ81022.1"/>
    <property type="molecule type" value="Genomic_DNA"/>
</dbReference>
<keyword evidence="1" id="KW-1133">Transmembrane helix</keyword>
<evidence type="ECO:0000256" key="1">
    <source>
        <dbReference type="SAM" id="Phobius"/>
    </source>
</evidence>